<dbReference type="Pfam" id="PF13668">
    <property type="entry name" value="Ferritin_2"/>
    <property type="match status" value="1"/>
</dbReference>
<evidence type="ECO:0000256" key="1">
    <source>
        <dbReference type="SAM" id="SignalP"/>
    </source>
</evidence>
<dbReference type="AlphaFoldDB" id="A0AAJ0FVT9"/>
<dbReference type="InterPro" id="IPR012347">
    <property type="entry name" value="Ferritin-like"/>
</dbReference>
<sequence length="301" mass="31873">MYLSKAAIACIAAAKFASAAPVVEQRADITDGDILNYALTLEHLENSFYSQGLDDFSKTDFANAGFDATFYNNLKKVSRDEAAHVSFLTTALKAAGVTPVAECEYDFGYKDVRSFVATASILEGVGVSAYLGAASKIMSKTYLTAAGSILTVEARHSSYLRAAQKQSPFPQSFDAPLSANQVSSLASQFITSCPRSNNALSIKAFPALTLDPKSVLVKAGSKVTFLTPGYSRNFAKGRGFFYAAFIAATGPTFVPAKPVDCGFEVEIPEGFAGQTYAVLTNRNGSISDETVAAGPALFEIS</sequence>
<dbReference type="PANTHER" id="PTHR31694:SF26">
    <property type="entry name" value="OS05G0151100 PROTEIN"/>
    <property type="match status" value="1"/>
</dbReference>
<reference evidence="2" key="1">
    <citation type="submission" date="2023-06" db="EMBL/GenBank/DDBJ databases">
        <title>Conoideocrella luteorostrata (Hypocreales: Clavicipitaceae), a potential biocontrol fungus for elongate hemlock scale in United States Christmas tree production areas.</title>
        <authorList>
            <person name="Barrett H."/>
            <person name="Lovett B."/>
            <person name="Macias A.M."/>
            <person name="Stajich J.E."/>
            <person name="Kasson M.T."/>
        </authorList>
    </citation>
    <scope>NUCLEOTIDE SEQUENCE</scope>
    <source>
        <strain evidence="2">ARSEF 14590</strain>
    </source>
</reference>
<dbReference type="InterPro" id="IPR009078">
    <property type="entry name" value="Ferritin-like_SF"/>
</dbReference>
<proteinExistence type="predicted"/>
<feature type="chain" id="PRO_5042594822" evidence="1">
    <location>
        <begin position="20"/>
        <end position="301"/>
    </location>
</feature>
<feature type="signal peptide" evidence="1">
    <location>
        <begin position="1"/>
        <end position="19"/>
    </location>
</feature>
<keyword evidence="1" id="KW-0732">Signal</keyword>
<dbReference type="CDD" id="cd00657">
    <property type="entry name" value="Ferritin_like"/>
    <property type="match status" value="1"/>
</dbReference>
<name>A0AAJ0FVT9_9HYPO</name>
<dbReference type="PANTHER" id="PTHR31694">
    <property type="entry name" value="DESICCATION-LIKE PROTEIN"/>
    <property type="match status" value="1"/>
</dbReference>
<dbReference type="Gene3D" id="1.20.1260.10">
    <property type="match status" value="1"/>
</dbReference>
<protein>
    <submittedName>
        <fullName evidence="2">Uncharacterized protein</fullName>
    </submittedName>
</protein>
<dbReference type="SUPFAM" id="SSF47240">
    <property type="entry name" value="Ferritin-like"/>
    <property type="match status" value="1"/>
</dbReference>
<accession>A0AAJ0FVT9</accession>
<dbReference type="Proteomes" id="UP001251528">
    <property type="component" value="Unassembled WGS sequence"/>
</dbReference>
<organism evidence="2 3">
    <name type="scientific">Conoideocrella luteorostrata</name>
    <dbReference type="NCBI Taxonomy" id="1105319"/>
    <lineage>
        <taxon>Eukaryota</taxon>
        <taxon>Fungi</taxon>
        <taxon>Dikarya</taxon>
        <taxon>Ascomycota</taxon>
        <taxon>Pezizomycotina</taxon>
        <taxon>Sordariomycetes</taxon>
        <taxon>Hypocreomycetidae</taxon>
        <taxon>Hypocreales</taxon>
        <taxon>Clavicipitaceae</taxon>
        <taxon>Conoideocrella</taxon>
    </lineage>
</organism>
<evidence type="ECO:0000313" key="2">
    <source>
        <dbReference type="EMBL" id="KAK2603730.1"/>
    </source>
</evidence>
<dbReference type="EMBL" id="JASWJB010000058">
    <property type="protein sequence ID" value="KAK2603730.1"/>
    <property type="molecule type" value="Genomic_DNA"/>
</dbReference>
<gene>
    <name evidence="2" type="ORF">QQS21_004106</name>
</gene>
<dbReference type="InterPro" id="IPR052965">
    <property type="entry name" value="Pigment-catalase-like"/>
</dbReference>
<comment type="caution">
    <text evidence="2">The sequence shown here is derived from an EMBL/GenBank/DDBJ whole genome shotgun (WGS) entry which is preliminary data.</text>
</comment>
<evidence type="ECO:0000313" key="3">
    <source>
        <dbReference type="Proteomes" id="UP001251528"/>
    </source>
</evidence>
<keyword evidence="3" id="KW-1185">Reference proteome</keyword>